<dbReference type="EMBL" id="KN831998">
    <property type="protein sequence ID" value="KIO00112.1"/>
    <property type="molecule type" value="Genomic_DNA"/>
</dbReference>
<sequence length="144" mass="16081">MVLLIAFFRRRGRMAIPVLSLDGCASRPALSCDGRNLAFVRGVRDVEALALKDLVPGTLRDIWFGLKYDLSITSAPISTSLTPESRLGRAIGAISNVIPLWYKLSHVIAHRKYDWLADLSQHFEVVIKKCRTVLSKRATTEKSD</sequence>
<dbReference type="STRING" id="870435.A0A0C3JRK6"/>
<gene>
    <name evidence="1" type="ORF">M404DRAFT_29733</name>
</gene>
<dbReference type="InParanoid" id="A0A0C3JRK6"/>
<organism evidence="1 2">
    <name type="scientific">Pisolithus tinctorius Marx 270</name>
    <dbReference type="NCBI Taxonomy" id="870435"/>
    <lineage>
        <taxon>Eukaryota</taxon>
        <taxon>Fungi</taxon>
        <taxon>Dikarya</taxon>
        <taxon>Basidiomycota</taxon>
        <taxon>Agaricomycotina</taxon>
        <taxon>Agaricomycetes</taxon>
        <taxon>Agaricomycetidae</taxon>
        <taxon>Boletales</taxon>
        <taxon>Sclerodermatineae</taxon>
        <taxon>Pisolithaceae</taxon>
        <taxon>Pisolithus</taxon>
    </lineage>
</organism>
<reference evidence="1 2" key="1">
    <citation type="submission" date="2014-04" db="EMBL/GenBank/DDBJ databases">
        <authorList>
            <consortium name="DOE Joint Genome Institute"/>
            <person name="Kuo A."/>
            <person name="Kohler A."/>
            <person name="Costa M.D."/>
            <person name="Nagy L.G."/>
            <person name="Floudas D."/>
            <person name="Copeland A."/>
            <person name="Barry K.W."/>
            <person name="Cichocki N."/>
            <person name="Veneault-Fourrey C."/>
            <person name="LaButti K."/>
            <person name="Lindquist E.A."/>
            <person name="Lipzen A."/>
            <person name="Lundell T."/>
            <person name="Morin E."/>
            <person name="Murat C."/>
            <person name="Sun H."/>
            <person name="Tunlid A."/>
            <person name="Henrissat B."/>
            <person name="Grigoriev I.V."/>
            <person name="Hibbett D.S."/>
            <person name="Martin F."/>
            <person name="Nordberg H.P."/>
            <person name="Cantor M.N."/>
            <person name="Hua S.X."/>
        </authorList>
    </citation>
    <scope>NUCLEOTIDE SEQUENCE [LARGE SCALE GENOMIC DNA]</scope>
    <source>
        <strain evidence="1 2">Marx 270</strain>
    </source>
</reference>
<dbReference type="OrthoDB" id="10372062at2759"/>
<name>A0A0C3JRK6_PISTI</name>
<proteinExistence type="predicted"/>
<dbReference type="AlphaFoldDB" id="A0A0C3JRK6"/>
<protein>
    <submittedName>
        <fullName evidence="1">Uncharacterized protein</fullName>
    </submittedName>
</protein>
<evidence type="ECO:0000313" key="2">
    <source>
        <dbReference type="Proteomes" id="UP000054217"/>
    </source>
</evidence>
<dbReference type="HOGENOM" id="CLU_1797258_0_0_1"/>
<keyword evidence="2" id="KW-1185">Reference proteome</keyword>
<reference evidence="2" key="2">
    <citation type="submission" date="2015-01" db="EMBL/GenBank/DDBJ databases">
        <title>Evolutionary Origins and Diversification of the Mycorrhizal Mutualists.</title>
        <authorList>
            <consortium name="DOE Joint Genome Institute"/>
            <consortium name="Mycorrhizal Genomics Consortium"/>
            <person name="Kohler A."/>
            <person name="Kuo A."/>
            <person name="Nagy L.G."/>
            <person name="Floudas D."/>
            <person name="Copeland A."/>
            <person name="Barry K.W."/>
            <person name="Cichocki N."/>
            <person name="Veneault-Fourrey C."/>
            <person name="LaButti K."/>
            <person name="Lindquist E.A."/>
            <person name="Lipzen A."/>
            <person name="Lundell T."/>
            <person name="Morin E."/>
            <person name="Murat C."/>
            <person name="Riley R."/>
            <person name="Ohm R."/>
            <person name="Sun H."/>
            <person name="Tunlid A."/>
            <person name="Henrissat B."/>
            <person name="Grigoriev I.V."/>
            <person name="Hibbett D.S."/>
            <person name="Martin F."/>
        </authorList>
    </citation>
    <scope>NUCLEOTIDE SEQUENCE [LARGE SCALE GENOMIC DNA]</scope>
    <source>
        <strain evidence="2">Marx 270</strain>
    </source>
</reference>
<accession>A0A0C3JRK6</accession>
<dbReference type="Proteomes" id="UP000054217">
    <property type="component" value="Unassembled WGS sequence"/>
</dbReference>
<evidence type="ECO:0000313" key="1">
    <source>
        <dbReference type="EMBL" id="KIO00112.1"/>
    </source>
</evidence>